<evidence type="ECO:0000256" key="1">
    <source>
        <dbReference type="SAM" id="Phobius"/>
    </source>
</evidence>
<keyword evidence="1" id="KW-0812">Transmembrane</keyword>
<keyword evidence="1" id="KW-1133">Transmembrane helix</keyword>
<name>A0A3Q9R200_9BACI</name>
<protein>
    <submittedName>
        <fullName evidence="2">Uncharacterized protein</fullName>
    </submittedName>
</protein>
<keyword evidence="1" id="KW-0472">Membrane</keyword>
<evidence type="ECO:0000313" key="3">
    <source>
        <dbReference type="Proteomes" id="UP000282892"/>
    </source>
</evidence>
<dbReference type="Proteomes" id="UP000282892">
    <property type="component" value="Chromosome"/>
</dbReference>
<feature type="transmembrane region" description="Helical" evidence="1">
    <location>
        <begin position="15"/>
        <end position="40"/>
    </location>
</feature>
<organism evidence="2 3">
    <name type="scientific">Neobacillus mesonae</name>
    <dbReference type="NCBI Taxonomy" id="1193713"/>
    <lineage>
        <taxon>Bacteria</taxon>
        <taxon>Bacillati</taxon>
        <taxon>Bacillota</taxon>
        <taxon>Bacilli</taxon>
        <taxon>Bacillales</taxon>
        <taxon>Bacillaceae</taxon>
        <taxon>Neobacillus</taxon>
    </lineage>
</organism>
<dbReference type="EMBL" id="CP022572">
    <property type="protein sequence ID" value="AZU64479.1"/>
    <property type="molecule type" value="Genomic_DNA"/>
</dbReference>
<keyword evidence="3" id="KW-1185">Reference proteome</keyword>
<dbReference type="KEGG" id="nmk:CHR53_26425"/>
<gene>
    <name evidence="2" type="ORF">CHR53_26425</name>
</gene>
<reference evidence="2 3" key="1">
    <citation type="submission" date="2017-07" db="EMBL/GenBank/DDBJ databases">
        <title>The complete genome sequence of Bacillus mesonae strain H20-5, an efficient strain improving plant abiotic stress resistance.</title>
        <authorList>
            <person name="Kim S.Y."/>
            <person name="Song H."/>
            <person name="Sang M.K."/>
            <person name="Weon H.-Y."/>
            <person name="Song J."/>
        </authorList>
    </citation>
    <scope>NUCLEOTIDE SEQUENCE [LARGE SCALE GENOMIC DNA]</scope>
    <source>
        <strain evidence="2 3">H20-5</strain>
    </source>
</reference>
<accession>A0A3Q9R200</accession>
<proteinExistence type="predicted"/>
<dbReference type="AlphaFoldDB" id="A0A3Q9R200"/>
<sequence length="249" mass="29350">MLLVIVNKPTITYDIPIYVVFTILATLIAAMGAQIVSHFFSVRRDIRKEFMQKYQDLFSGSIAPISNYMAIKTNPRKLHDVHYNVVESDLLEIAIIKLQENIKYASPTLLRVYERYFGYGYHEDGWGSSEEGDKHALIYFLLDDLIRSSKRVSVFSKMDRRRLKIIRYYYGVCAMALNFFEMDDSEQILQMEYFYKTKKVKYKNLNKVLYSLDRSKMAKHLLKHVSVLKKSDKGNFKEIIDTLKRFKTK</sequence>
<evidence type="ECO:0000313" key="2">
    <source>
        <dbReference type="EMBL" id="AZU64479.1"/>
    </source>
</evidence>